<keyword evidence="3" id="KW-0677">Repeat</keyword>
<keyword evidence="2" id="KW-0812">Transmembrane</keyword>
<dbReference type="SUPFAM" id="SSF49313">
    <property type="entry name" value="Cadherin-like"/>
    <property type="match status" value="3"/>
</dbReference>
<keyword evidence="6" id="KW-0472">Membrane</keyword>
<evidence type="ECO:0000313" key="10">
    <source>
        <dbReference type="EMBL" id="GIY91588.1"/>
    </source>
</evidence>
<keyword evidence="7" id="KW-0325">Glycoprotein</keyword>
<dbReference type="InterPro" id="IPR002126">
    <property type="entry name" value="Cadherin-like_dom"/>
</dbReference>
<dbReference type="Proteomes" id="UP001054945">
    <property type="component" value="Unassembled WGS sequence"/>
</dbReference>
<dbReference type="PROSITE" id="PS50268">
    <property type="entry name" value="CADHERIN_2"/>
    <property type="match status" value="2"/>
</dbReference>
<dbReference type="GO" id="GO:0005886">
    <property type="term" value="C:plasma membrane"/>
    <property type="evidence" value="ECO:0007669"/>
    <property type="project" value="InterPro"/>
</dbReference>
<keyword evidence="5" id="KW-1133">Transmembrane helix</keyword>
<evidence type="ECO:0000256" key="5">
    <source>
        <dbReference type="ARBA" id="ARBA00022989"/>
    </source>
</evidence>
<dbReference type="InterPro" id="IPR015919">
    <property type="entry name" value="Cadherin-like_sf"/>
</dbReference>
<evidence type="ECO:0000256" key="7">
    <source>
        <dbReference type="ARBA" id="ARBA00023180"/>
    </source>
</evidence>
<dbReference type="Pfam" id="PF00028">
    <property type="entry name" value="Cadherin"/>
    <property type="match status" value="1"/>
</dbReference>
<organism evidence="10 11">
    <name type="scientific">Caerostris extrusa</name>
    <name type="common">Bark spider</name>
    <name type="synonym">Caerostris bankana</name>
    <dbReference type="NCBI Taxonomy" id="172846"/>
    <lineage>
        <taxon>Eukaryota</taxon>
        <taxon>Metazoa</taxon>
        <taxon>Ecdysozoa</taxon>
        <taxon>Arthropoda</taxon>
        <taxon>Chelicerata</taxon>
        <taxon>Arachnida</taxon>
        <taxon>Araneae</taxon>
        <taxon>Araneomorphae</taxon>
        <taxon>Entelegynae</taxon>
        <taxon>Araneoidea</taxon>
        <taxon>Araneidae</taxon>
        <taxon>Caerostris</taxon>
    </lineage>
</organism>
<evidence type="ECO:0000256" key="2">
    <source>
        <dbReference type="ARBA" id="ARBA00022692"/>
    </source>
</evidence>
<dbReference type="InterPro" id="IPR020894">
    <property type="entry name" value="Cadherin_CS"/>
</dbReference>
<feature type="domain" description="Cadherin" evidence="9">
    <location>
        <begin position="80"/>
        <end position="184"/>
    </location>
</feature>
<dbReference type="EMBL" id="BPLR01000026">
    <property type="protein sequence ID" value="GIY91588.1"/>
    <property type="molecule type" value="Genomic_DNA"/>
</dbReference>
<protein>
    <submittedName>
        <fullName evidence="10">Cadherin-related tumor suppressor</fullName>
    </submittedName>
</protein>
<proteinExistence type="predicted"/>
<dbReference type="GO" id="GO:0005509">
    <property type="term" value="F:calcium ion binding"/>
    <property type="evidence" value="ECO:0007669"/>
    <property type="project" value="UniProtKB-UniRule"/>
</dbReference>
<name>A0AAV4XA96_CAEEX</name>
<evidence type="ECO:0000256" key="4">
    <source>
        <dbReference type="ARBA" id="ARBA00022837"/>
    </source>
</evidence>
<keyword evidence="11" id="KW-1185">Reference proteome</keyword>
<dbReference type="PANTHER" id="PTHR24028">
    <property type="entry name" value="CADHERIN-87A"/>
    <property type="match status" value="1"/>
</dbReference>
<comment type="subcellular location">
    <subcellularLocation>
        <location evidence="1">Membrane</location>
        <topology evidence="1">Single-pass membrane protein</topology>
    </subcellularLocation>
</comment>
<dbReference type="GO" id="GO:0007156">
    <property type="term" value="P:homophilic cell adhesion via plasma membrane adhesion molecules"/>
    <property type="evidence" value="ECO:0007669"/>
    <property type="project" value="InterPro"/>
</dbReference>
<accession>A0AAV4XA96</accession>
<dbReference type="FunFam" id="2.60.40.60:FF:000104">
    <property type="entry name" value="cadherin-23 isoform X1"/>
    <property type="match status" value="1"/>
</dbReference>
<evidence type="ECO:0000256" key="1">
    <source>
        <dbReference type="ARBA" id="ARBA00004167"/>
    </source>
</evidence>
<dbReference type="PANTHER" id="PTHR24028:SF263">
    <property type="entry name" value="CADHERIN-RELATED FAMILY MEMBER 1"/>
    <property type="match status" value="1"/>
</dbReference>
<evidence type="ECO:0000313" key="11">
    <source>
        <dbReference type="Proteomes" id="UP001054945"/>
    </source>
</evidence>
<sequence length="246" mass="26762">MVLMATFNIPLSKEMAGVFSLLMTLQAKSLFLKPLDRESTAHYILTVMARDLGEDISHNTTALVSIDVLDENDNVPRFDNATTKLINISENAIVGSRIFTFSASDSDLGVNAEITFSVASGNFKETFRIDGPSGSLYLARPLDYEDKNNYILNVSASDGGTPKLTTTIKVVIKILDVNDNAPRFSSTAVVRQIEESIPPNTPVVTLTAQDRDSGVNGKSFLTSHIKIHQVIISPCNLKLVSCTPPK</sequence>
<keyword evidence="4 8" id="KW-0106">Calcium</keyword>
<dbReference type="InterPro" id="IPR050174">
    <property type="entry name" value="Protocadherin/Cadherin-CA"/>
</dbReference>
<dbReference type="AlphaFoldDB" id="A0AAV4XA96"/>
<feature type="domain" description="Cadherin" evidence="9">
    <location>
        <begin position="6"/>
        <end position="78"/>
    </location>
</feature>
<dbReference type="CDD" id="cd11304">
    <property type="entry name" value="Cadherin_repeat"/>
    <property type="match status" value="3"/>
</dbReference>
<dbReference type="PRINTS" id="PR00205">
    <property type="entry name" value="CADHERIN"/>
</dbReference>
<evidence type="ECO:0000256" key="8">
    <source>
        <dbReference type="PROSITE-ProRule" id="PRU00043"/>
    </source>
</evidence>
<comment type="caution">
    <text evidence="10">The sequence shown here is derived from an EMBL/GenBank/DDBJ whole genome shotgun (WGS) entry which is preliminary data.</text>
</comment>
<gene>
    <name evidence="10" type="primary">ft</name>
    <name evidence="10" type="ORF">CEXT_19211</name>
</gene>
<evidence type="ECO:0000259" key="9">
    <source>
        <dbReference type="PROSITE" id="PS50268"/>
    </source>
</evidence>
<reference evidence="10 11" key="1">
    <citation type="submission" date="2021-06" db="EMBL/GenBank/DDBJ databases">
        <title>Caerostris extrusa draft genome.</title>
        <authorList>
            <person name="Kono N."/>
            <person name="Arakawa K."/>
        </authorList>
    </citation>
    <scope>NUCLEOTIDE SEQUENCE [LARGE SCALE GENOMIC DNA]</scope>
</reference>
<dbReference type="SMART" id="SM00112">
    <property type="entry name" value="CA"/>
    <property type="match status" value="2"/>
</dbReference>
<dbReference type="PROSITE" id="PS00232">
    <property type="entry name" value="CADHERIN_1"/>
    <property type="match status" value="1"/>
</dbReference>
<dbReference type="Gene3D" id="2.60.40.60">
    <property type="entry name" value="Cadherins"/>
    <property type="match status" value="3"/>
</dbReference>
<evidence type="ECO:0000256" key="6">
    <source>
        <dbReference type="ARBA" id="ARBA00023136"/>
    </source>
</evidence>
<evidence type="ECO:0000256" key="3">
    <source>
        <dbReference type="ARBA" id="ARBA00022737"/>
    </source>
</evidence>